<accession>A0AAP0RMX0</accession>
<dbReference type="GO" id="GO:0060320">
    <property type="term" value="P:rejection of self pollen"/>
    <property type="evidence" value="ECO:0007669"/>
    <property type="project" value="UniProtKB-KW"/>
</dbReference>
<dbReference type="Pfam" id="PF05938">
    <property type="entry name" value="Self-incomp_S1"/>
    <property type="match status" value="1"/>
</dbReference>
<comment type="caution">
    <text evidence="7">The sequence shown here is derived from an EMBL/GenBank/DDBJ whole genome shotgun (WGS) entry which is preliminary data.</text>
</comment>
<evidence type="ECO:0000256" key="4">
    <source>
        <dbReference type="ARBA" id="ARBA00022525"/>
    </source>
</evidence>
<name>A0AAP0RMX0_LIQFO</name>
<evidence type="ECO:0000313" key="8">
    <source>
        <dbReference type="Proteomes" id="UP001415857"/>
    </source>
</evidence>
<dbReference type="AlphaFoldDB" id="A0AAP0RMX0"/>
<proteinExistence type="inferred from homology"/>
<keyword evidence="4 6" id="KW-0964">Secreted</keyword>
<protein>
    <recommendedName>
        <fullName evidence="6">S-protein homolog</fullName>
    </recommendedName>
</protein>
<evidence type="ECO:0000256" key="2">
    <source>
        <dbReference type="ARBA" id="ARBA00005581"/>
    </source>
</evidence>
<organism evidence="7 8">
    <name type="scientific">Liquidambar formosana</name>
    <name type="common">Formosan gum</name>
    <dbReference type="NCBI Taxonomy" id="63359"/>
    <lineage>
        <taxon>Eukaryota</taxon>
        <taxon>Viridiplantae</taxon>
        <taxon>Streptophyta</taxon>
        <taxon>Embryophyta</taxon>
        <taxon>Tracheophyta</taxon>
        <taxon>Spermatophyta</taxon>
        <taxon>Magnoliopsida</taxon>
        <taxon>eudicotyledons</taxon>
        <taxon>Gunneridae</taxon>
        <taxon>Pentapetalae</taxon>
        <taxon>Saxifragales</taxon>
        <taxon>Altingiaceae</taxon>
        <taxon>Liquidambar</taxon>
    </lineage>
</organism>
<evidence type="ECO:0000256" key="5">
    <source>
        <dbReference type="ARBA" id="ARBA00022729"/>
    </source>
</evidence>
<dbReference type="InterPro" id="IPR010264">
    <property type="entry name" value="Self-incomp_S1"/>
</dbReference>
<evidence type="ECO:0000256" key="3">
    <source>
        <dbReference type="ARBA" id="ARBA00022471"/>
    </source>
</evidence>
<keyword evidence="3 6" id="KW-0713">Self-incompatibility</keyword>
<evidence type="ECO:0000256" key="1">
    <source>
        <dbReference type="ARBA" id="ARBA00004613"/>
    </source>
</evidence>
<gene>
    <name evidence="7" type="ORF">L1049_004189</name>
</gene>
<dbReference type="PANTHER" id="PTHR31232">
    <property type="match status" value="1"/>
</dbReference>
<keyword evidence="8" id="KW-1185">Reference proteome</keyword>
<evidence type="ECO:0000256" key="6">
    <source>
        <dbReference type="RuleBase" id="RU367044"/>
    </source>
</evidence>
<dbReference type="EMBL" id="JBBPBK010000007">
    <property type="protein sequence ID" value="KAK9281292.1"/>
    <property type="molecule type" value="Genomic_DNA"/>
</dbReference>
<keyword evidence="5" id="KW-0732">Signal</keyword>
<evidence type="ECO:0000313" key="7">
    <source>
        <dbReference type="EMBL" id="KAK9281292.1"/>
    </source>
</evidence>
<dbReference type="Proteomes" id="UP001415857">
    <property type="component" value="Unassembled WGS sequence"/>
</dbReference>
<comment type="similarity">
    <text evidence="2 6">Belongs to the plant self-incompatibility (S1) protein family.</text>
</comment>
<dbReference type="PANTHER" id="PTHR31232:SF154">
    <property type="entry name" value="S-PROTEIN HOMOLOG"/>
    <property type="match status" value="1"/>
</dbReference>
<sequence>MRPWHVLALSLSQSYVTESLFNKFRVHVSNGLGNFPLQLHCKSKNSDLGFHVIPVNGEFQWNFRTNFFETTLFWCTAWWDRGYLEFKAFTMNEKTLTNFCDLSACTWKAQQDGMYMYHAKNKSWEKRYDWGKP</sequence>
<reference evidence="7 8" key="1">
    <citation type="journal article" date="2024" name="Plant J.">
        <title>Genome sequences and population genomics reveal climatic adaptation and genomic divergence between two closely related sweetgum species.</title>
        <authorList>
            <person name="Xu W.Q."/>
            <person name="Ren C.Q."/>
            <person name="Zhang X.Y."/>
            <person name="Comes H.P."/>
            <person name="Liu X.H."/>
            <person name="Li Y.G."/>
            <person name="Kettle C.J."/>
            <person name="Jalonen R."/>
            <person name="Gaisberger H."/>
            <person name="Ma Y.Z."/>
            <person name="Qiu Y.X."/>
        </authorList>
    </citation>
    <scope>NUCLEOTIDE SEQUENCE [LARGE SCALE GENOMIC DNA]</scope>
    <source>
        <strain evidence="7">Hangzhou</strain>
    </source>
</reference>
<comment type="subcellular location">
    <subcellularLocation>
        <location evidence="1 6">Secreted</location>
    </subcellularLocation>
</comment>
<dbReference type="GO" id="GO:0005576">
    <property type="term" value="C:extracellular region"/>
    <property type="evidence" value="ECO:0007669"/>
    <property type="project" value="UniProtKB-SubCell"/>
</dbReference>